<organism evidence="1 2">
    <name type="scientific">Corynebacterium ulcerans</name>
    <dbReference type="NCBI Taxonomy" id="65058"/>
    <lineage>
        <taxon>Bacteria</taxon>
        <taxon>Bacillati</taxon>
        <taxon>Actinomycetota</taxon>
        <taxon>Actinomycetes</taxon>
        <taxon>Mycobacteriales</taxon>
        <taxon>Corynebacteriaceae</taxon>
        <taxon>Corynebacterium</taxon>
    </lineage>
</organism>
<proteinExistence type="predicted"/>
<evidence type="ECO:0000313" key="1">
    <source>
        <dbReference type="EMBL" id="SQG50265.1"/>
    </source>
</evidence>
<gene>
    <name evidence="1" type="ORF">NCTC7908_00456</name>
</gene>
<dbReference type="AlphaFoldDB" id="A0ABD7MR54"/>
<sequence length="134" mass="14577">MPSCAVAKDMKRKISTDLNALIIPGQRDNIHAALRDGLSSHGYEVTSIVIDPIDLTCEPDNMLVTQYAQVKGHPPSVEQLYRIVLTGYSTLDLRAATKVVVGLLPHDIYWYGTSVEGHIDTATAAACAWQPDAD</sequence>
<protein>
    <submittedName>
        <fullName evidence="1">Uncharacterized protein</fullName>
    </submittedName>
</protein>
<dbReference type="Proteomes" id="UP000248741">
    <property type="component" value="Chromosome 1"/>
</dbReference>
<dbReference type="EMBL" id="LS483400">
    <property type="protein sequence ID" value="SQG50265.1"/>
    <property type="molecule type" value="Genomic_DNA"/>
</dbReference>
<name>A0ABD7MR54_CORUL</name>
<reference evidence="1 2" key="1">
    <citation type="submission" date="2018-06" db="EMBL/GenBank/DDBJ databases">
        <authorList>
            <consortium name="Pathogen Informatics"/>
            <person name="Doyle S."/>
        </authorList>
    </citation>
    <scope>NUCLEOTIDE SEQUENCE [LARGE SCALE GENOMIC DNA]</scope>
    <source>
        <strain evidence="1 2">NCTC7908</strain>
    </source>
</reference>
<evidence type="ECO:0000313" key="2">
    <source>
        <dbReference type="Proteomes" id="UP000248741"/>
    </source>
</evidence>
<accession>A0ABD7MR54</accession>